<evidence type="ECO:0000256" key="1">
    <source>
        <dbReference type="ARBA" id="ARBA00022450"/>
    </source>
</evidence>
<comment type="subcellular location">
    <subcellularLocation>
        <location evidence="3">Cytoplasm</location>
    </subcellularLocation>
</comment>
<reference evidence="5 6" key="1">
    <citation type="submission" date="2016-09" db="EMBL/GenBank/DDBJ databases">
        <title>Chromobacterium muskegensis sp. nov., an insecticidal bacterium isolated from Sphagnum bogs.</title>
        <authorList>
            <person name="Sparks M.E."/>
            <person name="Blackburn M.B."/>
            <person name="Gundersen-Rindal D.E."/>
            <person name="Mitchell A."/>
            <person name="Farrar R."/>
            <person name="Kuhar D."/>
        </authorList>
    </citation>
    <scope>NUCLEOTIDE SEQUENCE [LARGE SCALE GENOMIC DNA]</scope>
    <source>
        <strain evidence="5 6">14B-1</strain>
    </source>
</reference>
<dbReference type="Gene3D" id="1.10.1200.10">
    <property type="entry name" value="ACP-like"/>
    <property type="match status" value="1"/>
</dbReference>
<dbReference type="InterPro" id="IPR009081">
    <property type="entry name" value="PP-bd_ACP"/>
</dbReference>
<keyword evidence="3" id="KW-0276">Fatty acid metabolism</keyword>
<keyword evidence="2 3" id="KW-0597">Phosphoprotein</keyword>
<dbReference type="SUPFAM" id="SSF47336">
    <property type="entry name" value="ACP-like"/>
    <property type="match status" value="1"/>
</dbReference>
<evidence type="ECO:0000256" key="2">
    <source>
        <dbReference type="ARBA" id="ARBA00022553"/>
    </source>
</evidence>
<keyword evidence="3" id="KW-0443">Lipid metabolism</keyword>
<keyword evidence="3" id="KW-0275">Fatty acid biosynthesis</keyword>
<dbReference type="HAMAP" id="MF_01217">
    <property type="entry name" value="Acyl_carrier"/>
    <property type="match status" value="1"/>
</dbReference>
<comment type="pathway">
    <text evidence="3">Lipid metabolism; fatty acid biosynthesis.</text>
</comment>
<evidence type="ECO:0000259" key="4">
    <source>
        <dbReference type="PROSITE" id="PS50075"/>
    </source>
</evidence>
<name>A0ABX3CCP2_9NEIS</name>
<evidence type="ECO:0000313" key="5">
    <source>
        <dbReference type="EMBL" id="OHX19919.1"/>
    </source>
</evidence>
<dbReference type="EMBL" id="MKCT01000022">
    <property type="protein sequence ID" value="OHX19919.1"/>
    <property type="molecule type" value="Genomic_DNA"/>
</dbReference>
<dbReference type="NCBIfam" id="NF006031">
    <property type="entry name" value="PRK08172.1"/>
    <property type="match status" value="1"/>
</dbReference>
<keyword evidence="1 3" id="KW-0596">Phosphopantetheine</keyword>
<organism evidence="5 6">
    <name type="scientific">Chromobacterium sphagni</name>
    <dbReference type="NCBI Taxonomy" id="1903179"/>
    <lineage>
        <taxon>Bacteria</taxon>
        <taxon>Pseudomonadati</taxon>
        <taxon>Pseudomonadota</taxon>
        <taxon>Betaproteobacteria</taxon>
        <taxon>Neisseriales</taxon>
        <taxon>Chromobacteriaceae</taxon>
        <taxon>Chromobacterium</taxon>
    </lineage>
</organism>
<comment type="caution">
    <text evidence="5">The sequence shown here is derived from an EMBL/GenBank/DDBJ whole genome shotgun (WGS) entry which is preliminary data.</text>
</comment>
<dbReference type="Pfam" id="PF00550">
    <property type="entry name" value="PP-binding"/>
    <property type="match status" value="1"/>
</dbReference>
<dbReference type="Proteomes" id="UP000180280">
    <property type="component" value="Unassembled WGS sequence"/>
</dbReference>
<dbReference type="RefSeq" id="WP_071113123.1">
    <property type="nucleotide sequence ID" value="NZ_MKCT01000022.1"/>
</dbReference>
<comment type="PTM">
    <text evidence="3">4'-phosphopantetheine is transferred from CoA to a specific serine of apo-ACP by AcpS. This modification is essential for activity because fatty acids are bound in thioester linkage to the sulfhydryl of the prosthetic group.</text>
</comment>
<dbReference type="PANTHER" id="PTHR20863:SF76">
    <property type="entry name" value="CARRIER DOMAIN-CONTAINING PROTEIN"/>
    <property type="match status" value="1"/>
</dbReference>
<evidence type="ECO:0000256" key="3">
    <source>
        <dbReference type="HAMAP-Rule" id="MF_01217"/>
    </source>
</evidence>
<dbReference type="PROSITE" id="PS50075">
    <property type="entry name" value="CARRIER"/>
    <property type="match status" value="1"/>
</dbReference>
<proteinExistence type="inferred from homology"/>
<dbReference type="InterPro" id="IPR003231">
    <property type="entry name" value="ACP"/>
</dbReference>
<keyword evidence="3" id="KW-0963">Cytoplasm</keyword>
<accession>A0ABX3CCP2</accession>
<comment type="similarity">
    <text evidence="3">Belongs to the acyl carrier protein (ACP) family.</text>
</comment>
<gene>
    <name evidence="3" type="primary">acpP</name>
    <name evidence="5" type="ORF">BI344_15980</name>
</gene>
<keyword evidence="6" id="KW-1185">Reference proteome</keyword>
<dbReference type="InterPro" id="IPR036736">
    <property type="entry name" value="ACP-like_sf"/>
</dbReference>
<feature type="modified residue" description="O-(pantetheine 4'-phosphoryl)serine" evidence="3">
    <location>
        <position position="38"/>
    </location>
</feature>
<protein>
    <recommendedName>
        <fullName evidence="3">Acyl carrier protein</fullName>
        <shortName evidence="3">ACP</shortName>
    </recommendedName>
</protein>
<feature type="domain" description="Carrier" evidence="4">
    <location>
        <begin position="3"/>
        <end position="78"/>
    </location>
</feature>
<sequence>MRSGIDARVRAVIGACLAADAARIQPSARLVDELYADSLELLDMVMALNDEFGIDIGVDDIAAIRTVADVQAAVARQLAAVA</sequence>
<evidence type="ECO:0000313" key="6">
    <source>
        <dbReference type="Proteomes" id="UP000180280"/>
    </source>
</evidence>
<dbReference type="PANTHER" id="PTHR20863">
    <property type="entry name" value="ACYL CARRIER PROTEIN"/>
    <property type="match status" value="1"/>
</dbReference>
<comment type="function">
    <text evidence="3">Carrier of the growing fatty acid chain in fatty acid biosynthesis.</text>
</comment>
<keyword evidence="3" id="KW-0444">Lipid biosynthesis</keyword>